<dbReference type="SUPFAM" id="SSF52980">
    <property type="entry name" value="Restriction endonuclease-like"/>
    <property type="match status" value="1"/>
</dbReference>
<dbReference type="GO" id="GO:0004386">
    <property type="term" value="F:helicase activity"/>
    <property type="evidence" value="ECO:0007669"/>
    <property type="project" value="UniProtKB-KW"/>
</dbReference>
<accession>A0A1Z3HUY0</accession>
<evidence type="ECO:0000259" key="4">
    <source>
        <dbReference type="Pfam" id="PF12705"/>
    </source>
</evidence>
<keyword evidence="1" id="KW-0227">DNA damage</keyword>
<dbReference type="STRING" id="1641165.XM38_00835"/>
<dbReference type="InterPro" id="IPR011604">
    <property type="entry name" value="PDDEXK-like_dom_sf"/>
</dbReference>
<evidence type="ECO:0000256" key="3">
    <source>
        <dbReference type="ARBA" id="ARBA00023204"/>
    </source>
</evidence>
<reference evidence="5 6" key="1">
    <citation type="journal article" date="2016" name="Biochim. Biophys. Acta">
        <title>Characterization of red-shifted phycobilisomes isolated from the chlorophyll f-containing cyanobacterium Halomicronema hongdechloris.</title>
        <authorList>
            <person name="Li Y."/>
            <person name="Lin Y."/>
            <person name="Garvey C.J."/>
            <person name="Birch D."/>
            <person name="Corkery R.W."/>
            <person name="Loughlin P.C."/>
            <person name="Scheer H."/>
            <person name="Willows R.D."/>
            <person name="Chen M."/>
        </authorList>
    </citation>
    <scope>NUCLEOTIDE SEQUENCE [LARGE SCALE GENOMIC DNA]</scope>
    <source>
        <strain evidence="5 6">C2206</strain>
    </source>
</reference>
<keyword evidence="6" id="KW-1185">Reference proteome</keyword>
<protein>
    <recommendedName>
        <fullName evidence="4">PD-(D/E)XK endonuclease-like domain-containing protein</fullName>
    </recommendedName>
</protein>
<dbReference type="InterPro" id="IPR038726">
    <property type="entry name" value="PDDEXK_AddAB-type"/>
</dbReference>
<evidence type="ECO:0000256" key="2">
    <source>
        <dbReference type="ARBA" id="ARBA00022806"/>
    </source>
</evidence>
<keyword evidence="2" id="KW-0378">Hydrolase</keyword>
<dbReference type="Gene3D" id="3.90.320.10">
    <property type="match status" value="1"/>
</dbReference>
<organism evidence="5 6">
    <name type="scientific">Halomicronema hongdechloris C2206</name>
    <dbReference type="NCBI Taxonomy" id="1641165"/>
    <lineage>
        <taxon>Bacteria</taxon>
        <taxon>Bacillati</taxon>
        <taxon>Cyanobacteriota</taxon>
        <taxon>Cyanophyceae</taxon>
        <taxon>Nodosilineales</taxon>
        <taxon>Nodosilineaceae</taxon>
        <taxon>Halomicronema</taxon>
    </lineage>
</organism>
<dbReference type="EMBL" id="CP021983">
    <property type="protein sequence ID" value="ASC74099.1"/>
    <property type="molecule type" value="Genomic_DNA"/>
</dbReference>
<dbReference type="Pfam" id="PF12705">
    <property type="entry name" value="PDDEXK_1"/>
    <property type="match status" value="1"/>
</dbReference>
<keyword evidence="2" id="KW-0067">ATP-binding</keyword>
<dbReference type="OrthoDB" id="450180at2"/>
<proteinExistence type="predicted"/>
<dbReference type="KEGG" id="hhg:XM38_050740"/>
<evidence type="ECO:0000256" key="1">
    <source>
        <dbReference type="ARBA" id="ARBA00022763"/>
    </source>
</evidence>
<keyword evidence="3" id="KW-0234">DNA repair</keyword>
<sequence>MMTDPDALLPLSQGHLTLLEVCPRKFQHVYLDGLSGPIDPDQLYGQRWGSQFHRLMQQQILGLPLTPLPADGADLLGCLSALLEAAPDLFQKGGTPFRQSEHRRTLACNGYLLTGIYDLLILTANTGHILDWKTHLSPRSSAALQQDWQTRLYLYLLVETTELLPEQVAMTYWFVRCRDPQTGDWTPQRVRLGYSLERHEQTRRDLLRLTNQLSQLRYQSRPFPQVDISQGICDRCPFVIRCQRHNHSEPGTSDGWPAPATIAEVPI</sequence>
<dbReference type="RefSeq" id="WP_080805072.1">
    <property type="nucleotide sequence ID" value="NZ_CP021983.2"/>
</dbReference>
<dbReference type="Proteomes" id="UP000191901">
    <property type="component" value="Chromosome"/>
</dbReference>
<gene>
    <name evidence="5" type="ORF">XM38_050740</name>
</gene>
<dbReference type="AlphaFoldDB" id="A0A1Z3HUY0"/>
<feature type="domain" description="PD-(D/E)XK endonuclease-like" evidence="4">
    <location>
        <begin position="11"/>
        <end position="243"/>
    </location>
</feature>
<keyword evidence="2" id="KW-0347">Helicase</keyword>
<dbReference type="InterPro" id="IPR011335">
    <property type="entry name" value="Restrct_endonuc-II-like"/>
</dbReference>
<keyword evidence="2" id="KW-0547">Nucleotide-binding</keyword>
<name>A0A1Z3HUY0_9CYAN</name>
<evidence type="ECO:0000313" key="6">
    <source>
        <dbReference type="Proteomes" id="UP000191901"/>
    </source>
</evidence>
<dbReference type="GO" id="GO:0006281">
    <property type="term" value="P:DNA repair"/>
    <property type="evidence" value="ECO:0007669"/>
    <property type="project" value="UniProtKB-KW"/>
</dbReference>
<evidence type="ECO:0000313" key="5">
    <source>
        <dbReference type="EMBL" id="ASC74099.1"/>
    </source>
</evidence>